<dbReference type="VEuPathDB" id="TriTrypDB:TcG_01084"/>
<dbReference type="VEuPathDB" id="TriTrypDB:TcCL_NonESM05426"/>
<dbReference type="VEuPathDB" id="TriTrypDB:TCDM_00491"/>
<dbReference type="EMBL" id="PRFA01000004">
    <property type="protein sequence ID" value="PWV01453.1"/>
    <property type="molecule type" value="Genomic_DNA"/>
</dbReference>
<dbReference type="VEuPathDB" id="TriTrypDB:C3747_18g60"/>
<accession>A0A2V2W163</accession>
<name>A0A2V2W163_TRYCR</name>
<dbReference type="Proteomes" id="UP000246121">
    <property type="component" value="Unassembled WGS sequence"/>
</dbReference>
<dbReference type="VEuPathDB" id="TriTrypDB:TcBrA4_0085480"/>
<reference evidence="1 2" key="1">
    <citation type="journal article" date="2018" name="Microb. Genom.">
        <title>Expanding an expanded genome: long-read sequencing of Trypanosoma cruzi.</title>
        <authorList>
            <person name="Berna L."/>
            <person name="Rodriguez M."/>
            <person name="Chiribao M.L."/>
            <person name="Parodi-Talice A."/>
            <person name="Pita S."/>
            <person name="Rijo G."/>
            <person name="Alvarez-Valin F."/>
            <person name="Robello C."/>
        </authorList>
    </citation>
    <scope>NUCLEOTIDE SEQUENCE [LARGE SCALE GENOMIC DNA]</scope>
    <source>
        <strain evidence="1 2">Dm28c</strain>
    </source>
</reference>
<evidence type="ECO:0000313" key="2">
    <source>
        <dbReference type="Proteomes" id="UP000246121"/>
    </source>
</evidence>
<evidence type="ECO:0000313" key="1">
    <source>
        <dbReference type="EMBL" id="PWV01453.1"/>
    </source>
</evidence>
<dbReference type="VEuPathDB" id="TriTrypDB:TCSYLVIO_006087"/>
<organism evidence="1 2">
    <name type="scientific">Trypanosoma cruzi</name>
    <dbReference type="NCBI Taxonomy" id="5693"/>
    <lineage>
        <taxon>Eukaryota</taxon>
        <taxon>Discoba</taxon>
        <taxon>Euglenozoa</taxon>
        <taxon>Kinetoplastea</taxon>
        <taxon>Metakinetoplastina</taxon>
        <taxon>Trypanosomatida</taxon>
        <taxon>Trypanosomatidae</taxon>
        <taxon>Trypanosoma</taxon>
        <taxon>Schizotrypanum</taxon>
    </lineage>
</organism>
<dbReference type="InterPro" id="IPR032675">
    <property type="entry name" value="LRR_dom_sf"/>
</dbReference>
<dbReference type="VEuPathDB" id="TriTrypDB:ECC02_001017"/>
<dbReference type="VEuPathDB" id="TriTrypDB:Tc_MARK_4796"/>
<sequence length="196" mass="21567">MGFNESPYQMDPAVIKATGYPVDATIFSRSSCFLELLKALLGSGVTTLLLGYNDLAQCWFAEEIEWLTRLCCRLRVLYLNGNGLLSEHLTQWANAIQTDMKFTLRELKLSRNDLQGESGGAALGRILSRCQENLENLVLDETQLGSSGTVSAFASFESSALRSLSLQRVGITTAHVLPCAVLTPLRRLIISDNHLV</sequence>
<dbReference type="VEuPathDB" id="TriTrypDB:TcCLB.506213.40"/>
<gene>
    <name evidence="1" type="ORF">C4B63_4g83</name>
</gene>
<comment type="caution">
    <text evidence="1">The sequence shown here is derived from an EMBL/GenBank/DDBJ whole genome shotgun (WGS) entry which is preliminary data.</text>
</comment>
<dbReference type="Gene3D" id="3.80.10.10">
    <property type="entry name" value="Ribonuclease Inhibitor"/>
    <property type="match status" value="1"/>
</dbReference>
<dbReference type="VEuPathDB" id="TriTrypDB:C4B63_4g83"/>
<dbReference type="AlphaFoldDB" id="A0A2V2W163"/>
<dbReference type="VEuPathDB" id="TriTrypDB:TcCLB.511287.60"/>
<proteinExistence type="predicted"/>
<evidence type="ECO:0008006" key="3">
    <source>
        <dbReference type="Google" id="ProtNLM"/>
    </source>
</evidence>
<protein>
    <recommendedName>
        <fullName evidence="3">Leucine-rich repeat protein (LRRP)</fullName>
    </recommendedName>
</protein>
<dbReference type="SUPFAM" id="SSF52047">
    <property type="entry name" value="RNI-like"/>
    <property type="match status" value="1"/>
</dbReference>